<protein>
    <recommendedName>
        <fullName evidence="4">Fenitrothion hydrolase</fullName>
    </recommendedName>
</protein>
<name>A0ABV3SXA3_9ACTN</name>
<keyword evidence="1" id="KW-1133">Transmembrane helix</keyword>
<keyword evidence="1" id="KW-0812">Transmembrane</keyword>
<proteinExistence type="predicted"/>
<feature type="transmembrane region" description="Helical" evidence="1">
    <location>
        <begin position="311"/>
        <end position="333"/>
    </location>
</feature>
<evidence type="ECO:0000313" key="2">
    <source>
        <dbReference type="EMBL" id="MEX0427565.1"/>
    </source>
</evidence>
<sequence>MSLAAPTVVSAHGIGGRQDLPIPLEQAILGAVLALVVSFVVLILTTRLHQAEAAEEPVGQPAETRPRQWRPRWVVLLDPIVSSTAWSVALRTVGLLIFAYCVMTALIGRDTANNPLFGIFYIWWWVGLVPFSLLFGPAWKAISPVRAINEALTALRGGSGEPMYRYPERLGCWPAVVGLMAFAWMELVYPNNNFLGPVRLWCAIYVAVMLVGGQLYGSRFYERCDPFEVYSSLVAKLSVWGRDDEGRLVVRTPLGNLDTLRPMPGLVAVVCVLFGTIVFDSFRDSTPWIKLKQDGPFISTHAHMPYVLDNVAVVAFPLAVAVFYCVGTMLTGVDHVRRRQLPAHLAPSIVPIIVGYVFAHYLSYFWEAGQATLRQASDPLSDGSDWFGTSGLQVNYFFAYHATLLANIKVIAVVIGHVLGVWSAHIRALQVLPRKHLVTGQIPLLVTMIGFTIGGLYLLFAS</sequence>
<feature type="transmembrane region" description="Helical" evidence="1">
    <location>
        <begin position="345"/>
        <end position="366"/>
    </location>
</feature>
<organism evidence="2 3">
    <name type="scientific">Nocardioides eburneus</name>
    <dbReference type="NCBI Taxonomy" id="3231482"/>
    <lineage>
        <taxon>Bacteria</taxon>
        <taxon>Bacillati</taxon>
        <taxon>Actinomycetota</taxon>
        <taxon>Actinomycetes</taxon>
        <taxon>Propionibacteriales</taxon>
        <taxon>Nocardioidaceae</taxon>
        <taxon>Nocardioides</taxon>
    </lineage>
</organism>
<feature type="transmembrane region" description="Helical" evidence="1">
    <location>
        <begin position="263"/>
        <end position="282"/>
    </location>
</feature>
<feature type="transmembrane region" description="Helical" evidence="1">
    <location>
        <begin position="398"/>
        <end position="422"/>
    </location>
</feature>
<accession>A0ABV3SXA3</accession>
<comment type="caution">
    <text evidence="2">The sequence shown here is derived from an EMBL/GenBank/DDBJ whole genome shotgun (WGS) entry which is preliminary data.</text>
</comment>
<keyword evidence="3" id="KW-1185">Reference proteome</keyword>
<dbReference type="RefSeq" id="WP_367993076.1">
    <property type="nucleotide sequence ID" value="NZ_JBFPJR010000011.1"/>
</dbReference>
<feature type="transmembrane region" description="Helical" evidence="1">
    <location>
        <begin position="194"/>
        <end position="213"/>
    </location>
</feature>
<feature type="transmembrane region" description="Helical" evidence="1">
    <location>
        <begin position="442"/>
        <end position="460"/>
    </location>
</feature>
<gene>
    <name evidence="2" type="ORF">AB3X52_08045</name>
</gene>
<feature type="transmembrane region" description="Helical" evidence="1">
    <location>
        <begin position="119"/>
        <end position="139"/>
    </location>
</feature>
<feature type="transmembrane region" description="Helical" evidence="1">
    <location>
        <begin position="88"/>
        <end position="107"/>
    </location>
</feature>
<reference evidence="2 3" key="1">
    <citation type="submission" date="2024-07" db="EMBL/GenBank/DDBJ databases">
        <authorList>
            <person name="Lee S."/>
            <person name="Kang M."/>
        </authorList>
    </citation>
    <scope>NUCLEOTIDE SEQUENCE [LARGE SCALE GENOMIC DNA]</scope>
    <source>
        <strain evidence="2 3">DS6</strain>
    </source>
</reference>
<evidence type="ECO:0008006" key="4">
    <source>
        <dbReference type="Google" id="ProtNLM"/>
    </source>
</evidence>
<feature type="transmembrane region" description="Helical" evidence="1">
    <location>
        <begin position="27"/>
        <end position="45"/>
    </location>
</feature>
<keyword evidence="1" id="KW-0472">Membrane</keyword>
<dbReference type="EMBL" id="JBFPJR010000011">
    <property type="protein sequence ID" value="MEX0427565.1"/>
    <property type="molecule type" value="Genomic_DNA"/>
</dbReference>
<evidence type="ECO:0000313" key="3">
    <source>
        <dbReference type="Proteomes" id="UP001556631"/>
    </source>
</evidence>
<evidence type="ECO:0000256" key="1">
    <source>
        <dbReference type="SAM" id="Phobius"/>
    </source>
</evidence>
<dbReference type="Proteomes" id="UP001556631">
    <property type="component" value="Unassembled WGS sequence"/>
</dbReference>